<evidence type="ECO:0000259" key="1">
    <source>
        <dbReference type="Pfam" id="PF01882"/>
    </source>
</evidence>
<organism evidence="2">
    <name type="scientific">marine sediment metagenome</name>
    <dbReference type="NCBI Taxonomy" id="412755"/>
    <lineage>
        <taxon>unclassified sequences</taxon>
        <taxon>metagenomes</taxon>
        <taxon>ecological metagenomes</taxon>
    </lineage>
</organism>
<accession>A0A0F9UC27</accession>
<dbReference type="PANTHER" id="PTHR33608">
    <property type="entry name" value="BLL2464 PROTEIN"/>
    <property type="match status" value="1"/>
</dbReference>
<dbReference type="InterPro" id="IPR036465">
    <property type="entry name" value="vWFA_dom_sf"/>
</dbReference>
<proteinExistence type="predicted"/>
<dbReference type="EMBL" id="LAZR01001075">
    <property type="protein sequence ID" value="KKN51188.1"/>
    <property type="molecule type" value="Genomic_DNA"/>
</dbReference>
<dbReference type="PANTHER" id="PTHR33608:SF6">
    <property type="entry name" value="BLL2464 PROTEIN"/>
    <property type="match status" value="1"/>
</dbReference>
<gene>
    <name evidence="2" type="ORF">LCGC14_0625280</name>
</gene>
<comment type="caution">
    <text evidence="2">The sequence shown here is derived from an EMBL/GenBank/DDBJ whole genome shotgun (WGS) entry which is preliminary data.</text>
</comment>
<feature type="domain" description="DUF58" evidence="1">
    <location>
        <begin position="68"/>
        <end position="256"/>
    </location>
</feature>
<reference evidence="2" key="1">
    <citation type="journal article" date="2015" name="Nature">
        <title>Complex archaea that bridge the gap between prokaryotes and eukaryotes.</title>
        <authorList>
            <person name="Spang A."/>
            <person name="Saw J.H."/>
            <person name="Jorgensen S.L."/>
            <person name="Zaremba-Niedzwiedzka K."/>
            <person name="Martijn J."/>
            <person name="Lind A.E."/>
            <person name="van Eijk R."/>
            <person name="Schleper C."/>
            <person name="Guy L."/>
            <person name="Ettema T.J."/>
        </authorList>
    </citation>
    <scope>NUCLEOTIDE SEQUENCE</scope>
</reference>
<dbReference type="SUPFAM" id="SSF53300">
    <property type="entry name" value="vWA-like"/>
    <property type="match status" value="1"/>
</dbReference>
<name>A0A0F9UC27_9ZZZZ</name>
<dbReference type="Pfam" id="PF01882">
    <property type="entry name" value="DUF58"/>
    <property type="match status" value="1"/>
</dbReference>
<dbReference type="AlphaFoldDB" id="A0A0F9UC27"/>
<sequence length="291" mass="33159">MSEKNKRQQDEFSYRYPHKVYGSLPGVHQGKSLGTGDSFAGFSDLFDYPDPRRLDLRASLRNNLSTGKESYLVKRYQQRSPITLWMMADLSRSMAISNVNHEQLANLTQLIAHSAIGLGDRFGLAGFDSGLRHDVHMMPTRQRSMPMIAADMIRDAGPATSAGVDGMLHAANMITSKHAVVFLASDFCCDIDVIDKALRQLSRYTVVPIVWQHDDVNHLPSHAGWTEMRDSETGERRSVWMRPSVKKRWKQTIDNHFEQLTNCFMRHRVRPLFTDGEVTGEQLTNYFLGRK</sequence>
<dbReference type="InterPro" id="IPR002881">
    <property type="entry name" value="DUF58"/>
</dbReference>
<evidence type="ECO:0000313" key="2">
    <source>
        <dbReference type="EMBL" id="KKN51188.1"/>
    </source>
</evidence>
<protein>
    <recommendedName>
        <fullName evidence="1">DUF58 domain-containing protein</fullName>
    </recommendedName>
</protein>